<protein>
    <submittedName>
        <fullName evidence="2">Transposase</fullName>
    </submittedName>
</protein>
<feature type="domain" description="ORC1/DEAH AAA+ ATPase" evidence="1">
    <location>
        <begin position="142"/>
        <end position="284"/>
    </location>
</feature>
<dbReference type="Pfam" id="PF13401">
    <property type="entry name" value="AAA_22"/>
    <property type="match status" value="1"/>
</dbReference>
<dbReference type="AlphaFoldDB" id="A0A2C4QEL1"/>
<name>A0A2C4QEL1_9BACI</name>
<accession>A0A2C4QEL1</accession>
<dbReference type="InterPro" id="IPR027417">
    <property type="entry name" value="P-loop_NTPase"/>
</dbReference>
<gene>
    <name evidence="2" type="ORF">COF57_04950</name>
</gene>
<comment type="caution">
    <text evidence="2">The sequence shown here is derived from an EMBL/GenBank/DDBJ whole genome shotgun (WGS) entry which is preliminary data.</text>
</comment>
<dbReference type="Gene3D" id="3.40.50.300">
    <property type="entry name" value="P-loop containing nucleotide triphosphate hydrolases"/>
    <property type="match status" value="1"/>
</dbReference>
<dbReference type="SUPFAM" id="SSF52540">
    <property type="entry name" value="P-loop containing nucleoside triphosphate hydrolases"/>
    <property type="match status" value="1"/>
</dbReference>
<proteinExistence type="predicted"/>
<dbReference type="GO" id="GO:0016887">
    <property type="term" value="F:ATP hydrolysis activity"/>
    <property type="evidence" value="ECO:0007669"/>
    <property type="project" value="InterPro"/>
</dbReference>
<reference evidence="2 3" key="1">
    <citation type="submission" date="2017-09" db="EMBL/GenBank/DDBJ databases">
        <title>Large-scale bioinformatics analysis of Bacillus genomes uncovers conserved roles of natural products in bacterial physiology.</title>
        <authorList>
            <consortium name="Agbiome Team Llc"/>
            <person name="Bleich R.M."/>
            <person name="Grubbs K.J."/>
            <person name="Santa Maria K.C."/>
            <person name="Allen S.E."/>
            <person name="Farag S."/>
            <person name="Shank E.A."/>
            <person name="Bowers A."/>
        </authorList>
    </citation>
    <scope>NUCLEOTIDE SEQUENCE [LARGE SCALE GENOMIC DNA]</scope>
    <source>
        <strain evidence="2 3">AFS044295</strain>
    </source>
</reference>
<organism evidence="2 3">
    <name type="scientific">Bacillus wiedmannii</name>
    <dbReference type="NCBI Taxonomy" id="1890302"/>
    <lineage>
        <taxon>Bacteria</taxon>
        <taxon>Bacillati</taxon>
        <taxon>Bacillota</taxon>
        <taxon>Bacilli</taxon>
        <taxon>Bacillales</taxon>
        <taxon>Bacillaceae</taxon>
        <taxon>Bacillus</taxon>
        <taxon>Bacillus cereus group</taxon>
    </lineage>
</organism>
<dbReference type="Proteomes" id="UP000223364">
    <property type="component" value="Unassembled WGS sequence"/>
</dbReference>
<evidence type="ECO:0000259" key="1">
    <source>
        <dbReference type="Pfam" id="PF13401"/>
    </source>
</evidence>
<dbReference type="InterPro" id="IPR049945">
    <property type="entry name" value="AAA_22"/>
</dbReference>
<sequence length="516" mass="60055">MGKKMVNHIYKEENHFHPKAVYLPQQVKEYEGNPFLETLPPILSTESLYNSLAVYPHFNKEERLHSKELRSHYVMRLNSFFQPYGRQISLYNLFDRALRQGYLCRNPMNREEKLLLREIYDNLQNGKVPVINNDGVPGEGFMIIGTSGVGKSRSLSRLLSTYPQVIQHTEYKDRPFIRKQVLYLKIDCPHDGTLKGLIGAFFKKLDSLLGTEYTEQIYKSRATVSRLIVAMQTHIVQHGIGVLIVDEIQHLSIAKNQGEEVMLNFFVTLNNICKIPIIFIGTPKTEVLYKKALRQIRRMCGQGDLIWMHHRETDREWELLLRGLWRYQWNREYTELTPELSKVMFEYSQGIIAIAVKLFMLVQMETMKKKKEIITPTIIKRVSENYLKSLQPVLKAMKTGKKSNMTRYEDIVLSTLDNTLDLGLNEITNVVNVDYFLEQQEKLCNENSTKDIDIKIIQKLQIMGVDYEVAKVAVEKIIEEYGKKKSFKFLLQQSASLALMDGLEEDIQNEINKSKK</sequence>
<evidence type="ECO:0000313" key="2">
    <source>
        <dbReference type="EMBL" id="PHD62941.1"/>
    </source>
</evidence>
<evidence type="ECO:0000313" key="3">
    <source>
        <dbReference type="Proteomes" id="UP000223364"/>
    </source>
</evidence>
<dbReference type="EMBL" id="NUSP01000004">
    <property type="protein sequence ID" value="PHD62941.1"/>
    <property type="molecule type" value="Genomic_DNA"/>
</dbReference>